<dbReference type="SUPFAM" id="SSF88659">
    <property type="entry name" value="Sigma3 and sigma4 domains of RNA polymerase sigma factors"/>
    <property type="match status" value="1"/>
</dbReference>
<sequence>MTAGDNRVFNRLMFGNDPVLQAAWLYYQSGLSQTEVADAMGISRVTVVKYLQIARESGVVNISLDMSRYSRIDMALSLKKQFDLTSVLVVPDNPAPEAAADSARRRENMAQAAAVYLSQVIEDGDVLGVAWGRTIHHLAKCLMPKTVHNVTVLQMLGSVPSQPDFTTVESSSLIAGKFGGECAYLHVPAIVSSAELADALRREPIIRANFAQLDRCTKSLFVAGNVTEENPLIRAGVITAEEMADFRRKGAVGVICGRFYDKDGTPLDTHTDARILGIRLPQLQQIARRIFIATGEQNVAATRGALLGGYVSDLIVDPVIAANLLSGQSS</sequence>
<dbReference type="InterPro" id="IPR001387">
    <property type="entry name" value="Cro/C1-type_HTH"/>
</dbReference>
<dbReference type="RefSeq" id="WP_067421321.1">
    <property type="nucleotide sequence ID" value="NZ_LZEX01000002.1"/>
</dbReference>
<comment type="similarity">
    <text evidence="1">Belongs to the SorC transcriptional regulatory family.</text>
</comment>
<dbReference type="STRING" id="368603.AYY16_17445"/>
<evidence type="ECO:0000259" key="5">
    <source>
        <dbReference type="Pfam" id="PF04198"/>
    </source>
</evidence>
<keyword evidence="2" id="KW-0805">Transcription regulation</keyword>
<keyword evidence="3" id="KW-0238">DNA-binding</keyword>
<evidence type="ECO:0000256" key="1">
    <source>
        <dbReference type="ARBA" id="ARBA00010466"/>
    </source>
</evidence>
<dbReference type="Gene3D" id="1.10.10.10">
    <property type="entry name" value="Winged helix-like DNA-binding domain superfamily/Winged helix DNA-binding domain"/>
    <property type="match status" value="1"/>
</dbReference>
<name>A0A1B8HMX6_9GAMM</name>
<dbReference type="InterPro" id="IPR036388">
    <property type="entry name" value="WH-like_DNA-bd_sf"/>
</dbReference>
<feature type="domain" description="Sugar-binding" evidence="5">
    <location>
        <begin position="73"/>
        <end position="326"/>
    </location>
</feature>
<dbReference type="EMBL" id="LZEX01000002">
    <property type="protein sequence ID" value="OBU10677.1"/>
    <property type="molecule type" value="Genomic_DNA"/>
</dbReference>
<dbReference type="Pfam" id="PF13384">
    <property type="entry name" value="HTH_23"/>
    <property type="match status" value="1"/>
</dbReference>
<dbReference type="Pfam" id="PF04198">
    <property type="entry name" value="Sugar-bind"/>
    <property type="match status" value="1"/>
</dbReference>
<evidence type="ECO:0000256" key="2">
    <source>
        <dbReference type="ARBA" id="ARBA00023015"/>
    </source>
</evidence>
<gene>
    <name evidence="6" type="ORF">AYY17_14195</name>
</gene>
<organism evidence="6 7">
    <name type="scientific">Morganella psychrotolerans</name>
    <dbReference type="NCBI Taxonomy" id="368603"/>
    <lineage>
        <taxon>Bacteria</taxon>
        <taxon>Pseudomonadati</taxon>
        <taxon>Pseudomonadota</taxon>
        <taxon>Gammaproteobacteria</taxon>
        <taxon>Enterobacterales</taxon>
        <taxon>Morganellaceae</taxon>
        <taxon>Morganella</taxon>
    </lineage>
</organism>
<reference evidence="6 7" key="1">
    <citation type="submission" date="2016-06" db="EMBL/GenBank/DDBJ databases">
        <authorList>
            <person name="Kjaerup R.B."/>
            <person name="Dalgaard T.S."/>
            <person name="Juul-Madsen H.R."/>
        </authorList>
    </citation>
    <scope>NUCLEOTIDE SEQUENCE [LARGE SCALE GENOMIC DNA]</scope>
    <source>
        <strain evidence="6 7">GCSL-Mp3</strain>
    </source>
</reference>
<evidence type="ECO:0000313" key="7">
    <source>
        <dbReference type="Proteomes" id="UP000092247"/>
    </source>
</evidence>
<accession>A0A1B8HMX6</accession>
<dbReference type="InterPro" id="IPR013324">
    <property type="entry name" value="RNA_pol_sigma_r3/r4-like"/>
</dbReference>
<dbReference type="SUPFAM" id="SSF100950">
    <property type="entry name" value="NagB/RpiA/CoA transferase-like"/>
    <property type="match status" value="1"/>
</dbReference>
<evidence type="ECO:0000256" key="4">
    <source>
        <dbReference type="ARBA" id="ARBA00023163"/>
    </source>
</evidence>
<dbReference type="GO" id="GO:0003677">
    <property type="term" value="F:DNA binding"/>
    <property type="evidence" value="ECO:0007669"/>
    <property type="project" value="UniProtKB-KW"/>
</dbReference>
<dbReference type="InterPro" id="IPR037171">
    <property type="entry name" value="NagB/RpiA_transferase-like"/>
</dbReference>
<dbReference type="PANTHER" id="PTHR34294">
    <property type="entry name" value="TRANSCRIPTIONAL REGULATOR-RELATED"/>
    <property type="match status" value="1"/>
</dbReference>
<dbReference type="Gene3D" id="3.40.50.1360">
    <property type="match status" value="1"/>
</dbReference>
<comment type="caution">
    <text evidence="6">The sequence shown here is derived from an EMBL/GenBank/DDBJ whole genome shotgun (WGS) entry which is preliminary data.</text>
</comment>
<dbReference type="InterPro" id="IPR051054">
    <property type="entry name" value="SorC_transcr_regulators"/>
</dbReference>
<proteinExistence type="inferred from homology"/>
<evidence type="ECO:0000256" key="3">
    <source>
        <dbReference type="ARBA" id="ARBA00023125"/>
    </source>
</evidence>
<dbReference type="CDD" id="cd00093">
    <property type="entry name" value="HTH_XRE"/>
    <property type="match status" value="1"/>
</dbReference>
<dbReference type="InterPro" id="IPR007324">
    <property type="entry name" value="Sugar-bd_dom_put"/>
</dbReference>
<keyword evidence="4" id="KW-0804">Transcription</keyword>
<dbReference type="PANTHER" id="PTHR34294:SF1">
    <property type="entry name" value="TRANSCRIPTIONAL REGULATOR LSRR"/>
    <property type="match status" value="1"/>
</dbReference>
<dbReference type="Proteomes" id="UP000092247">
    <property type="component" value="Unassembled WGS sequence"/>
</dbReference>
<dbReference type="AlphaFoldDB" id="A0A1B8HMX6"/>
<evidence type="ECO:0000313" key="6">
    <source>
        <dbReference type="EMBL" id="OBU10677.1"/>
    </source>
</evidence>
<protein>
    <submittedName>
        <fullName evidence="6">Transcriptional regulator</fullName>
    </submittedName>
</protein>
<dbReference type="GO" id="GO:0030246">
    <property type="term" value="F:carbohydrate binding"/>
    <property type="evidence" value="ECO:0007669"/>
    <property type="project" value="InterPro"/>
</dbReference>